<dbReference type="Proteomes" id="UP000663829">
    <property type="component" value="Unassembled WGS sequence"/>
</dbReference>
<dbReference type="OrthoDB" id="10043397at2759"/>
<feature type="compositionally biased region" description="Low complexity" evidence="2">
    <location>
        <begin position="128"/>
        <end position="158"/>
    </location>
</feature>
<feature type="compositionally biased region" description="Low complexity" evidence="2">
    <location>
        <begin position="396"/>
        <end position="413"/>
    </location>
</feature>
<proteinExistence type="predicted"/>
<feature type="region of interest" description="Disordered" evidence="2">
    <location>
        <begin position="396"/>
        <end position="417"/>
    </location>
</feature>
<feature type="coiled-coil region" evidence="1">
    <location>
        <begin position="430"/>
        <end position="464"/>
    </location>
</feature>
<organism evidence="3 5">
    <name type="scientific">Didymodactylos carnosus</name>
    <dbReference type="NCBI Taxonomy" id="1234261"/>
    <lineage>
        <taxon>Eukaryota</taxon>
        <taxon>Metazoa</taxon>
        <taxon>Spiralia</taxon>
        <taxon>Gnathifera</taxon>
        <taxon>Rotifera</taxon>
        <taxon>Eurotatoria</taxon>
        <taxon>Bdelloidea</taxon>
        <taxon>Philodinida</taxon>
        <taxon>Philodinidae</taxon>
        <taxon>Didymodactylos</taxon>
    </lineage>
</organism>
<evidence type="ECO:0000256" key="2">
    <source>
        <dbReference type="SAM" id="MobiDB-lite"/>
    </source>
</evidence>
<keyword evidence="1" id="KW-0175">Coiled coil</keyword>
<dbReference type="EMBL" id="CAJNOQ010000231">
    <property type="protein sequence ID" value="CAF0775419.1"/>
    <property type="molecule type" value="Genomic_DNA"/>
</dbReference>
<feature type="region of interest" description="Disordered" evidence="2">
    <location>
        <begin position="128"/>
        <end position="167"/>
    </location>
</feature>
<dbReference type="Proteomes" id="UP000681722">
    <property type="component" value="Unassembled WGS sequence"/>
</dbReference>
<keyword evidence="5" id="KW-1185">Reference proteome</keyword>
<evidence type="ECO:0000256" key="1">
    <source>
        <dbReference type="SAM" id="Coils"/>
    </source>
</evidence>
<name>A0A813R110_9BILA</name>
<dbReference type="AlphaFoldDB" id="A0A813R110"/>
<protein>
    <submittedName>
        <fullName evidence="3">Uncharacterized protein</fullName>
    </submittedName>
</protein>
<sequence length="897" mass="100384">MTSNKAKRYLQNKNVVEQHSFLSPPLAHRDVEHHKKQYKFTSRRPSYQKQDLIPPIICVDKSTDNEQEEEEAEVNNTNTILDEFDRVLDNELIMSTLNVHRTFSLKQQPQEHLAVLNQPRSFSFALGSSTKNLDDSSSSSSSTASLSSSSRKLPRASPTAYSSSGKTSLSKETFSRLLASLAFRQKKRSVINRTLQPSQTCSSCQNRTYSQLEPKHKKRPSIFGALVAKLSTNVESSTPDSTFSKHCHLCKNQSAKSIFHNSLLIDAHHPTSISSTEQQQQQQTTVVSSSFTNDSNKNYFSSSLSKKSRLNLNARTKRRRSLPSLFHSLFDFDSSENKAARLIIDSSSSSQRQRQRLSSFSSILTNSLLDSMPCDSGTNHSLTKVQNIHLINQKTTTTTTNSSSTSSMSNISNLDDDGGTDDVTKILEHRSHVENEINQTTNLLVSLNNNLNDEMNNQSAEEKKDELGLIKIKTPERRETTTVGELNLANYPMAVINDGLLFPPEEKTKSLLVNVFRTRRSNVVATNESSMLAKHFSVSVLNLPTSTANQTPLESTFLNLIDQKKHALSEENIPQTDSFYVYFNIRGKNFKEKLKLSDSTLRELLSKLFEKHHLDIDQCQIFLRGTQTPVSLDLKSNTKRLLVENDLIVTDNSNSFLYLTMDDTVTAVSPPASAPLPITSNSLRRLSICRITDVLKYRRKSCSNTELLIPSPSSISQKSDSSPSTSTPFTFVWNCTNTTLPEEEVDTSSLISSSEEESLLTEVNYSQKRVRKNGLSTADENWTINNYTNVSGSMMAACIHKQKSISCDDMTLISSGDEGGKTTTTTTQNESTNIPWSLTETNNDRKHLKKLYYEKENGTTTINTRINLPITKTSAIKERNEKRNSTGSALLTTVCIN</sequence>
<gene>
    <name evidence="3" type="ORF">GPM918_LOCUS2164</name>
    <name evidence="4" type="ORF">SRO942_LOCUS2164</name>
</gene>
<evidence type="ECO:0000313" key="4">
    <source>
        <dbReference type="EMBL" id="CAF3557951.1"/>
    </source>
</evidence>
<evidence type="ECO:0000313" key="3">
    <source>
        <dbReference type="EMBL" id="CAF0775419.1"/>
    </source>
</evidence>
<dbReference type="EMBL" id="CAJOBC010000231">
    <property type="protein sequence ID" value="CAF3557951.1"/>
    <property type="molecule type" value="Genomic_DNA"/>
</dbReference>
<accession>A0A813R110</accession>
<evidence type="ECO:0000313" key="5">
    <source>
        <dbReference type="Proteomes" id="UP000663829"/>
    </source>
</evidence>
<reference evidence="3" key="1">
    <citation type="submission" date="2021-02" db="EMBL/GenBank/DDBJ databases">
        <authorList>
            <person name="Nowell W R."/>
        </authorList>
    </citation>
    <scope>NUCLEOTIDE SEQUENCE</scope>
</reference>
<comment type="caution">
    <text evidence="3">The sequence shown here is derived from an EMBL/GenBank/DDBJ whole genome shotgun (WGS) entry which is preliminary data.</text>
</comment>